<dbReference type="HOGENOM" id="CLU_120618_0_0_1"/>
<sequence>MILQVSTHCFNTLFLFSSIHKNYKMLIIKVLDSYHILQEAMALANTAHSSTNIMNKLKNINYIGSEPAFIFISMIRELINLIRPEEYFHLELIIINYILNSLNGDYASIRDHFSQPPQYTIEDIFASIRSKYEYMKMNKSINTTSTSQTDTCHTCSRPLHKRIICQLGNKSGHSAKNCYHHNFQTIMCHLSKTNF</sequence>
<organism evidence="3 4">
    <name type="scientific">Tetrapisispora phaffii (strain ATCC 24235 / CBS 4417 / NBRC 1672 / NRRL Y-8282 / UCD 70-5)</name>
    <name type="common">Yeast</name>
    <name type="synonym">Fabospora phaffii</name>
    <dbReference type="NCBI Taxonomy" id="1071381"/>
    <lineage>
        <taxon>Eukaryota</taxon>
        <taxon>Fungi</taxon>
        <taxon>Dikarya</taxon>
        <taxon>Ascomycota</taxon>
        <taxon>Saccharomycotina</taxon>
        <taxon>Saccharomycetes</taxon>
        <taxon>Saccharomycetales</taxon>
        <taxon>Saccharomycetaceae</taxon>
        <taxon>Tetrapisispora</taxon>
    </lineage>
</organism>
<keyword evidence="2" id="KW-0963">Cytoplasm</keyword>
<dbReference type="AlphaFoldDB" id="G8BVC7"/>
<gene>
    <name evidence="3" type="primary">TPHA0G00150</name>
    <name evidence="3" type="ordered locus">TPHA_0G00150</name>
</gene>
<evidence type="ECO:0000313" key="4">
    <source>
        <dbReference type="Proteomes" id="UP000005666"/>
    </source>
</evidence>
<dbReference type="InterPro" id="IPR015820">
    <property type="entry name" value="TYA"/>
</dbReference>
<dbReference type="KEGG" id="tpf:TPHA_0G00150"/>
<name>G8BVC7_TETPH</name>
<dbReference type="EMBL" id="HE612862">
    <property type="protein sequence ID" value="CCE63855.1"/>
    <property type="molecule type" value="Genomic_DNA"/>
</dbReference>
<evidence type="ECO:0000313" key="3">
    <source>
        <dbReference type="EMBL" id="CCE63855.1"/>
    </source>
</evidence>
<accession>G8BVC7</accession>
<keyword evidence="4" id="KW-1185">Reference proteome</keyword>
<dbReference type="Pfam" id="PF01021">
    <property type="entry name" value="TYA"/>
    <property type="match status" value="1"/>
</dbReference>
<proteinExistence type="predicted"/>
<evidence type="ECO:0000256" key="1">
    <source>
        <dbReference type="ARBA" id="ARBA00004496"/>
    </source>
</evidence>
<protein>
    <submittedName>
        <fullName evidence="3">Uncharacterized protein</fullName>
    </submittedName>
</protein>
<dbReference type="GO" id="GO:0005737">
    <property type="term" value="C:cytoplasm"/>
    <property type="evidence" value="ECO:0007669"/>
    <property type="project" value="UniProtKB-SubCell"/>
</dbReference>
<reference evidence="3 4" key="1">
    <citation type="journal article" date="2011" name="Proc. Natl. Acad. Sci. U.S.A.">
        <title>Evolutionary erosion of yeast sex chromosomes by mating-type switching accidents.</title>
        <authorList>
            <person name="Gordon J.L."/>
            <person name="Armisen D."/>
            <person name="Proux-Wera E."/>
            <person name="Oheigeartaigh S.S."/>
            <person name="Byrne K.P."/>
            <person name="Wolfe K.H."/>
        </authorList>
    </citation>
    <scope>NUCLEOTIDE SEQUENCE [LARGE SCALE GENOMIC DNA]</scope>
    <source>
        <strain evidence="4">ATCC 24235 / CBS 4417 / NBRC 1672 / NRRL Y-8282 / UCD 70-5</strain>
    </source>
</reference>
<comment type="subcellular location">
    <subcellularLocation>
        <location evidence="1">Cytoplasm</location>
    </subcellularLocation>
</comment>
<dbReference type="RefSeq" id="XP_003686289.1">
    <property type="nucleotide sequence ID" value="XM_003686241.1"/>
</dbReference>
<evidence type="ECO:0000256" key="2">
    <source>
        <dbReference type="ARBA" id="ARBA00022490"/>
    </source>
</evidence>
<dbReference type="GeneID" id="11533527"/>
<dbReference type="GO" id="GO:0003723">
    <property type="term" value="F:RNA binding"/>
    <property type="evidence" value="ECO:0007669"/>
    <property type="project" value="InterPro"/>
</dbReference>
<dbReference type="Proteomes" id="UP000005666">
    <property type="component" value="Chromosome 7"/>
</dbReference>